<evidence type="ECO:0000313" key="10">
    <source>
        <dbReference type="Proteomes" id="UP000283829"/>
    </source>
</evidence>
<organism evidence="4 9">
    <name type="scientific">Neisseria meningitidis</name>
    <dbReference type="NCBI Taxonomy" id="487"/>
    <lineage>
        <taxon>Bacteria</taxon>
        <taxon>Pseudomonadati</taxon>
        <taxon>Pseudomonadota</taxon>
        <taxon>Betaproteobacteria</taxon>
        <taxon>Neisseriales</taxon>
        <taxon>Neisseriaceae</taxon>
        <taxon>Neisseria</taxon>
    </lineage>
</organism>
<evidence type="ECO:0000313" key="6">
    <source>
        <dbReference type="Proteomes" id="UP000072443"/>
    </source>
</evidence>
<dbReference type="AlphaFoldDB" id="A0A0Y5KBF5"/>
<sequence>MNLETAENIQCEFEYLALDGYFPMHFASHGQGNKDWQFAVEFIYRLLICQLATLEPINFETKNDILDFCHNLAKQSPFNNDNEVWYQGEIVLTKKGIDLIKEYIPEAFEEWNGKKFELNIPFIKTLKNIFVNYEVAWDENNPLFPIISLNLGT</sequence>
<reference evidence="1 6" key="1">
    <citation type="submission" date="2016-02" db="EMBL/GenBank/DDBJ databases">
        <authorList>
            <consortium name="Pathogen Informatics"/>
        </authorList>
    </citation>
    <scope>NUCLEOTIDE SEQUENCE [LARGE SCALE GENOMIC DNA]</scope>
    <source>
        <strain evidence="1 6">2842STDY5881269</strain>
    </source>
</reference>
<dbReference type="RefSeq" id="WP_002214234.1">
    <property type="nucleotide sequence ID" value="NZ_AP024489.1"/>
</dbReference>
<evidence type="ECO:0000313" key="9">
    <source>
        <dbReference type="Proteomes" id="UP000283666"/>
    </source>
</evidence>
<name>A0A0Y5KBF5_NEIME</name>
<dbReference type="Proteomes" id="UP000260504">
    <property type="component" value="Unassembled WGS sequence"/>
</dbReference>
<dbReference type="EMBL" id="NWXB01000011">
    <property type="protein sequence ID" value="RQJ66352.1"/>
    <property type="molecule type" value="Genomic_DNA"/>
</dbReference>
<evidence type="ECO:0000313" key="7">
    <source>
        <dbReference type="Proteomes" id="UP000254176"/>
    </source>
</evidence>
<reference evidence="9 10" key="3">
    <citation type="submission" date="2017-09" db="EMBL/GenBank/DDBJ databases">
        <title>Phenotypic and genotypic characterization of Colombian isolates of Neisseria meningitidis recovered from invasive disease.</title>
        <authorList>
            <person name="Duarte C."/>
            <person name="Gabastou J.M."/>
            <person name="Moreno J."/>
        </authorList>
    </citation>
    <scope>NUCLEOTIDE SEQUENCE [LARGE SCALE GENOMIC DNA]</scope>
    <source>
        <strain evidence="4 9">INS-Nm1012</strain>
        <strain evidence="3 10">INS-Nm1124</strain>
    </source>
</reference>
<dbReference type="EMBL" id="FEVP01000017">
    <property type="protein sequence ID" value="CWP87510.1"/>
    <property type="molecule type" value="Genomic_DNA"/>
</dbReference>
<evidence type="ECO:0000313" key="5">
    <source>
        <dbReference type="EMBL" id="SUA19267.1"/>
    </source>
</evidence>
<dbReference type="Proteomes" id="UP000283666">
    <property type="component" value="Unassembled WGS sequence"/>
</dbReference>
<dbReference type="Proteomes" id="UP000254176">
    <property type="component" value="Unassembled WGS sequence"/>
</dbReference>
<evidence type="ECO:0000313" key="3">
    <source>
        <dbReference type="EMBL" id="RQJ66352.1"/>
    </source>
</evidence>
<dbReference type="Proteomes" id="UP000072443">
    <property type="component" value="Unassembled WGS sequence"/>
</dbReference>
<evidence type="ECO:0000313" key="2">
    <source>
        <dbReference type="EMBL" id="RGB15579.1"/>
    </source>
</evidence>
<dbReference type="Proteomes" id="UP000283829">
    <property type="component" value="Unassembled WGS sequence"/>
</dbReference>
<accession>A0A0Y5KBF5</accession>
<protein>
    <submittedName>
        <fullName evidence="4">Uncharacterized protein</fullName>
    </submittedName>
</protein>
<dbReference type="EMBL" id="UGRP01000001">
    <property type="protein sequence ID" value="SUA19267.1"/>
    <property type="molecule type" value="Genomic_DNA"/>
</dbReference>
<proteinExistence type="predicted"/>
<dbReference type="EMBL" id="NWZY01000026">
    <property type="protein sequence ID" value="RQK77330.1"/>
    <property type="molecule type" value="Genomic_DNA"/>
</dbReference>
<gene>
    <name evidence="2" type="ORF">CIJ84_08195</name>
    <name evidence="4" type="ORF">COH52_09295</name>
    <name evidence="3" type="ORF">COI09_07195</name>
    <name evidence="1" type="ORF">ERS514591_01406</name>
    <name evidence="5" type="ORF">NCTC8554_00964</name>
</gene>
<reference evidence="2 8" key="2">
    <citation type="submission" date="2017-08" db="EMBL/GenBank/DDBJ databases">
        <title>Meningococcal Conjunctivitis and Endemic Carriage at a Military Recruit Training Center.</title>
        <authorList>
            <person name="Bobb A.J."/>
            <person name="Galac M.R."/>
            <person name="Snesrud E."/>
            <person name="Clagett C.D."/>
        </authorList>
    </citation>
    <scope>NUCLEOTIDE SEQUENCE [LARGE SCALE GENOMIC DNA]</scope>
    <source>
        <strain evidence="2 8">MRSN431200</strain>
    </source>
</reference>
<reference evidence="5 7" key="4">
    <citation type="submission" date="2018-06" db="EMBL/GenBank/DDBJ databases">
        <authorList>
            <consortium name="Pathogen Informatics"/>
            <person name="Doyle S."/>
        </authorList>
    </citation>
    <scope>NUCLEOTIDE SEQUENCE [LARGE SCALE GENOMIC DNA]</scope>
    <source>
        <strain evidence="5 7">NCTC8554</strain>
    </source>
</reference>
<evidence type="ECO:0000313" key="8">
    <source>
        <dbReference type="Proteomes" id="UP000260504"/>
    </source>
</evidence>
<dbReference type="EMBL" id="NVYQ01000119">
    <property type="protein sequence ID" value="RGB15579.1"/>
    <property type="molecule type" value="Genomic_DNA"/>
</dbReference>
<evidence type="ECO:0000313" key="4">
    <source>
        <dbReference type="EMBL" id="RQK77330.1"/>
    </source>
</evidence>
<evidence type="ECO:0000313" key="1">
    <source>
        <dbReference type="EMBL" id="CWP87510.1"/>
    </source>
</evidence>